<evidence type="ECO:0000313" key="11">
    <source>
        <dbReference type="EMBL" id="SHG69275.1"/>
    </source>
</evidence>
<gene>
    <name evidence="9" type="primary">tatA</name>
    <name evidence="11" type="ORF">SAMN05443575_2562</name>
</gene>
<dbReference type="NCBIfam" id="NF001854">
    <property type="entry name" value="PRK00575.1"/>
    <property type="match status" value="1"/>
</dbReference>
<evidence type="ECO:0000256" key="3">
    <source>
        <dbReference type="ARBA" id="ARBA00022475"/>
    </source>
</evidence>
<dbReference type="GO" id="GO:0043953">
    <property type="term" value="P:protein transport by the Tat complex"/>
    <property type="evidence" value="ECO:0007669"/>
    <property type="project" value="UniProtKB-UniRule"/>
</dbReference>
<keyword evidence="7 9" id="KW-0811">Translocation</keyword>
<accession>A0A1M5LW79</accession>
<keyword evidence="6 9" id="KW-1133">Transmembrane helix</keyword>
<keyword evidence="4 9" id="KW-0812">Transmembrane</keyword>
<dbReference type="HAMAP" id="MF_00236">
    <property type="entry name" value="TatA_E"/>
    <property type="match status" value="1"/>
</dbReference>
<keyword evidence="8 9" id="KW-0472">Membrane</keyword>
<dbReference type="AlphaFoldDB" id="A0A1M5LW79"/>
<dbReference type="EMBL" id="FQVU01000003">
    <property type="protein sequence ID" value="SHG69275.1"/>
    <property type="molecule type" value="Genomic_DNA"/>
</dbReference>
<comment type="similarity">
    <text evidence="9">Belongs to the TatA/E family.</text>
</comment>
<evidence type="ECO:0000256" key="4">
    <source>
        <dbReference type="ARBA" id="ARBA00022692"/>
    </source>
</evidence>
<dbReference type="Pfam" id="PF02416">
    <property type="entry name" value="TatA_B_E"/>
    <property type="match status" value="1"/>
</dbReference>
<dbReference type="GO" id="GO:0033281">
    <property type="term" value="C:TAT protein transport complex"/>
    <property type="evidence" value="ECO:0007669"/>
    <property type="project" value="UniProtKB-UniRule"/>
</dbReference>
<dbReference type="PANTHER" id="PTHR42982">
    <property type="entry name" value="SEC-INDEPENDENT PROTEIN TRANSLOCASE PROTEIN TATA"/>
    <property type="match status" value="1"/>
</dbReference>
<dbReference type="RefSeq" id="WP_073390694.1">
    <property type="nucleotide sequence ID" value="NZ_FQVU01000003.1"/>
</dbReference>
<organism evidence="11 12">
    <name type="scientific">Jatrophihabitans endophyticus</name>
    <dbReference type="NCBI Taxonomy" id="1206085"/>
    <lineage>
        <taxon>Bacteria</taxon>
        <taxon>Bacillati</taxon>
        <taxon>Actinomycetota</taxon>
        <taxon>Actinomycetes</taxon>
        <taxon>Jatrophihabitantales</taxon>
        <taxon>Jatrophihabitantaceae</taxon>
        <taxon>Jatrophihabitans</taxon>
    </lineage>
</organism>
<evidence type="ECO:0000256" key="1">
    <source>
        <dbReference type="ARBA" id="ARBA00004162"/>
    </source>
</evidence>
<reference evidence="11 12" key="1">
    <citation type="submission" date="2016-11" db="EMBL/GenBank/DDBJ databases">
        <authorList>
            <person name="Jaros S."/>
            <person name="Januszkiewicz K."/>
            <person name="Wedrychowicz H."/>
        </authorList>
    </citation>
    <scope>NUCLEOTIDE SEQUENCE [LARGE SCALE GENOMIC DNA]</scope>
    <source>
        <strain evidence="11 12">DSM 45627</strain>
    </source>
</reference>
<evidence type="ECO:0000256" key="7">
    <source>
        <dbReference type="ARBA" id="ARBA00023010"/>
    </source>
</evidence>
<dbReference type="Proteomes" id="UP000186132">
    <property type="component" value="Unassembled WGS sequence"/>
</dbReference>
<dbReference type="InterPro" id="IPR006312">
    <property type="entry name" value="TatA/E"/>
</dbReference>
<evidence type="ECO:0000256" key="6">
    <source>
        <dbReference type="ARBA" id="ARBA00022989"/>
    </source>
</evidence>
<comment type="subcellular location">
    <subcellularLocation>
        <location evidence="1 9">Cell membrane</location>
        <topology evidence="1 9">Single-pass membrane protein</topology>
    </subcellularLocation>
</comment>
<evidence type="ECO:0000313" key="12">
    <source>
        <dbReference type="Proteomes" id="UP000186132"/>
    </source>
</evidence>
<feature type="compositionally biased region" description="Basic and acidic residues" evidence="10">
    <location>
        <begin position="45"/>
        <end position="68"/>
    </location>
</feature>
<dbReference type="GO" id="GO:0008320">
    <property type="term" value="F:protein transmembrane transporter activity"/>
    <property type="evidence" value="ECO:0007669"/>
    <property type="project" value="UniProtKB-UniRule"/>
</dbReference>
<evidence type="ECO:0000256" key="10">
    <source>
        <dbReference type="SAM" id="MobiDB-lite"/>
    </source>
</evidence>
<feature type="transmembrane region" description="Helical" evidence="9">
    <location>
        <begin position="6"/>
        <end position="23"/>
    </location>
</feature>
<feature type="region of interest" description="Disordered" evidence="10">
    <location>
        <begin position="45"/>
        <end position="114"/>
    </location>
</feature>
<dbReference type="PANTHER" id="PTHR42982:SF8">
    <property type="entry name" value="SEC-INDEPENDENT PROTEIN TRANSLOCASE PROTEIN TATA"/>
    <property type="match status" value="1"/>
</dbReference>
<comment type="function">
    <text evidence="9">Part of the twin-arginine translocation (Tat) system that transports large folded proteins containing a characteristic twin-arginine motif in their signal peptide across membranes. TatA could form the protein-conducting channel of the Tat system.</text>
</comment>
<name>A0A1M5LW79_9ACTN</name>
<keyword evidence="5 9" id="KW-0653">Protein transport</keyword>
<keyword evidence="3 9" id="KW-1003">Cell membrane</keyword>
<sequence length="114" mass="12458">MGGFSPWHLLVVAIVAAVLFFGWKQLPDMARSVGRSLRVFKTEIKGMGDDDRARDSARDAEAEPRQLEPRPTQRPAPQAEIVRPAAPVPPAAPAPQPERARPRPTPNPNGHTGR</sequence>
<keyword evidence="12" id="KW-1185">Reference proteome</keyword>
<evidence type="ECO:0000256" key="2">
    <source>
        <dbReference type="ARBA" id="ARBA00022448"/>
    </source>
</evidence>
<keyword evidence="2 9" id="KW-0813">Transport</keyword>
<proteinExistence type="inferred from homology"/>
<comment type="subunit">
    <text evidence="9">The Tat system comprises two distinct complexes: a TatABC complex, containing multiple copies of TatA, TatB and TatC subunits, and a separate TatA complex, containing only TatA subunits. Substrates initially bind to the TatABC complex, which probably triggers association of the separate TatA complex to form the active translocon.</text>
</comment>
<evidence type="ECO:0000256" key="9">
    <source>
        <dbReference type="HAMAP-Rule" id="MF_00236"/>
    </source>
</evidence>
<dbReference type="STRING" id="1206085.SAMN05443575_2562"/>
<dbReference type="InterPro" id="IPR003369">
    <property type="entry name" value="TatA/B/E"/>
</dbReference>
<protein>
    <recommendedName>
        <fullName evidence="9">Sec-independent protein translocase protein TatA</fullName>
    </recommendedName>
</protein>
<dbReference type="Gene3D" id="1.20.5.3310">
    <property type="match status" value="1"/>
</dbReference>
<evidence type="ECO:0000256" key="8">
    <source>
        <dbReference type="ARBA" id="ARBA00023136"/>
    </source>
</evidence>
<dbReference type="NCBIfam" id="TIGR01411">
    <property type="entry name" value="tatAE"/>
    <property type="match status" value="1"/>
</dbReference>
<feature type="compositionally biased region" description="Pro residues" evidence="10">
    <location>
        <begin position="86"/>
        <end position="96"/>
    </location>
</feature>
<evidence type="ECO:0000256" key="5">
    <source>
        <dbReference type="ARBA" id="ARBA00022927"/>
    </source>
</evidence>